<proteinExistence type="predicted"/>
<keyword evidence="3" id="KW-1185">Reference proteome</keyword>
<dbReference type="STRING" id="1220589.CD32_08260"/>
<feature type="domain" description="Serine/threonine specific protein phosphatases" evidence="1">
    <location>
        <begin position="63"/>
        <end position="68"/>
    </location>
</feature>
<dbReference type="EMBL" id="JPVP01000053">
    <property type="protein sequence ID" value="KGR85828.1"/>
    <property type="molecule type" value="Genomic_DNA"/>
</dbReference>
<dbReference type="SUPFAM" id="SSF56300">
    <property type="entry name" value="Metallo-dependent phosphatases"/>
    <property type="match status" value="1"/>
</dbReference>
<dbReference type="InterPro" id="IPR050126">
    <property type="entry name" value="Ap4A_hydrolase"/>
</dbReference>
<dbReference type="Pfam" id="PF00149">
    <property type="entry name" value="Metallophos"/>
    <property type="match status" value="1"/>
</dbReference>
<dbReference type="GO" id="GO:0008803">
    <property type="term" value="F:bis(5'-nucleosyl)-tetraphosphatase (symmetrical) activity"/>
    <property type="evidence" value="ECO:0007669"/>
    <property type="project" value="TreeGrafter"/>
</dbReference>
<comment type="caution">
    <text evidence="2">The sequence shown here is derived from an EMBL/GenBank/DDBJ whole genome shotgun (WGS) entry which is preliminary data.</text>
</comment>
<dbReference type="GO" id="GO:0110154">
    <property type="term" value="P:RNA decapping"/>
    <property type="evidence" value="ECO:0007669"/>
    <property type="project" value="TreeGrafter"/>
</dbReference>
<accession>A0A0A3ISJ9</accession>
<evidence type="ECO:0000313" key="3">
    <source>
        <dbReference type="Proteomes" id="UP000030437"/>
    </source>
</evidence>
<protein>
    <recommendedName>
        <fullName evidence="1">Serine/threonine specific protein phosphatases domain-containing protein</fullName>
    </recommendedName>
</protein>
<organism evidence="2 3">
    <name type="scientific">Lysinibacillus odysseyi 34hs-1 = NBRC 100172</name>
    <dbReference type="NCBI Taxonomy" id="1220589"/>
    <lineage>
        <taxon>Bacteria</taxon>
        <taxon>Bacillati</taxon>
        <taxon>Bacillota</taxon>
        <taxon>Bacilli</taxon>
        <taxon>Bacillales</taxon>
        <taxon>Bacillaceae</taxon>
        <taxon>Lysinibacillus</taxon>
    </lineage>
</organism>
<name>A0A0A3ISJ9_9BACI</name>
<reference evidence="2 3" key="1">
    <citation type="submission" date="2014-02" db="EMBL/GenBank/DDBJ databases">
        <title>Draft genome sequence of Lysinibacillus odysseyi NBRC 100172.</title>
        <authorList>
            <person name="Zhang F."/>
            <person name="Wang G."/>
            <person name="Zhang L."/>
        </authorList>
    </citation>
    <scope>NUCLEOTIDE SEQUENCE [LARGE SCALE GENOMIC DNA]</scope>
    <source>
        <strain evidence="2 3">NBRC 100172</strain>
    </source>
</reference>
<dbReference type="Gene3D" id="3.60.21.10">
    <property type="match status" value="1"/>
</dbReference>
<dbReference type="InterPro" id="IPR029052">
    <property type="entry name" value="Metallo-depent_PP-like"/>
</dbReference>
<gene>
    <name evidence="2" type="ORF">CD32_08260</name>
</gene>
<dbReference type="PANTHER" id="PTHR42850">
    <property type="entry name" value="METALLOPHOSPHOESTERASE"/>
    <property type="match status" value="1"/>
</dbReference>
<dbReference type="RefSeq" id="WP_036153340.1">
    <property type="nucleotide sequence ID" value="NZ_AVCX01000008.1"/>
</dbReference>
<dbReference type="PANTHER" id="PTHR42850:SF4">
    <property type="entry name" value="ZINC-DEPENDENT ENDOPOLYPHOSPHATASE"/>
    <property type="match status" value="1"/>
</dbReference>
<dbReference type="AlphaFoldDB" id="A0A0A3ISJ9"/>
<dbReference type="GO" id="GO:0005737">
    <property type="term" value="C:cytoplasm"/>
    <property type="evidence" value="ECO:0007669"/>
    <property type="project" value="TreeGrafter"/>
</dbReference>
<dbReference type="PROSITE" id="PS00125">
    <property type="entry name" value="SER_THR_PHOSPHATASE"/>
    <property type="match status" value="1"/>
</dbReference>
<dbReference type="Proteomes" id="UP000030437">
    <property type="component" value="Unassembled WGS sequence"/>
</dbReference>
<sequence length="239" mass="27856">MNLFIVSDIHGMYKQFEEIIKYWDRESLLVILGDMIDRGEYSYEVVQRIMELQKQYPDKVVVMKGNHEDMLMYYVDGHMKDPTPFLVNGGLEMLRSFIKDLDEEAVEQNAVILKTQFAAEIEFLRNARHYYQYGSLLITHAGFDSLLEDWQETSPQDFLWIRNHYKEENKTGLINIFGHTPVRNMHEIDDIWISPGGKYIGIDGGCAYGGQLNALFISEQGEIIDMFVVCSDRKMESKE</sequence>
<evidence type="ECO:0000259" key="1">
    <source>
        <dbReference type="PROSITE" id="PS00125"/>
    </source>
</evidence>
<dbReference type="GO" id="GO:0016791">
    <property type="term" value="F:phosphatase activity"/>
    <property type="evidence" value="ECO:0007669"/>
    <property type="project" value="TreeGrafter"/>
</dbReference>
<evidence type="ECO:0000313" key="2">
    <source>
        <dbReference type="EMBL" id="KGR85828.1"/>
    </source>
</evidence>
<dbReference type="eggNOG" id="COG0639">
    <property type="taxonomic scope" value="Bacteria"/>
</dbReference>
<dbReference type="InterPro" id="IPR006186">
    <property type="entry name" value="Ser/Thr-sp_prot-phosphatase"/>
</dbReference>
<dbReference type="InterPro" id="IPR004843">
    <property type="entry name" value="Calcineurin-like_PHP"/>
</dbReference>
<dbReference type="CDD" id="cd00144">
    <property type="entry name" value="MPP_PPP_family"/>
    <property type="match status" value="1"/>
</dbReference>